<dbReference type="Proteomes" id="UP000006753">
    <property type="component" value="Unassembled WGS sequence"/>
</dbReference>
<evidence type="ECO:0000256" key="1">
    <source>
        <dbReference type="SAM" id="MobiDB-lite"/>
    </source>
</evidence>
<reference evidence="2 3" key="1">
    <citation type="journal article" date="2012" name="BMC Genomics">
        <title>Sequencing the genome of Marssonina brunnea reveals fungus-poplar co-evolution.</title>
        <authorList>
            <person name="Zhu S."/>
            <person name="Cao Y.-Z."/>
            <person name="Jiang C."/>
            <person name="Tan B.-Y."/>
            <person name="Wang Z."/>
            <person name="Feng S."/>
            <person name="Zhang L."/>
            <person name="Su X.-H."/>
            <person name="Brejova B."/>
            <person name="Vinar T."/>
            <person name="Xu M."/>
            <person name="Wang M.-X."/>
            <person name="Zhang S.-G."/>
            <person name="Huang M.-R."/>
            <person name="Wu R."/>
            <person name="Zhou Y."/>
        </authorList>
    </citation>
    <scope>NUCLEOTIDE SEQUENCE [LARGE SCALE GENOMIC DNA]</scope>
    <source>
        <strain evidence="2 3">MB_m1</strain>
    </source>
</reference>
<accession>K1WC63</accession>
<gene>
    <name evidence="2" type="ORF">MBM_06731</name>
</gene>
<name>K1WC63_MARBU</name>
<dbReference type="KEGG" id="mbe:MBM_06731"/>
<dbReference type="EMBL" id="JH921443">
    <property type="protein sequence ID" value="EKD14970.1"/>
    <property type="molecule type" value="Genomic_DNA"/>
</dbReference>
<dbReference type="GeneID" id="18762666"/>
<sequence length="288" mass="32677">MAPPTKDSSSTAKEALPEKKKIPFSKGSTANRISNSSIKHAPCCPRGTKFSWSANMHLSLANTPRPQVGVESPELMHMNLTDTKGNTYRIVYPGRGKMDFSSRQWVSALDKWRRQFINRRLNKNNDGESQANDFRPHWTEPEQEYLLHVIKEWIKKNECSISMRHWEEIAGIYNARFEGTEAQAGWRCPPAFNGKGLSAGGKLKLAHTLPARKATAVRSQVYRWPRVREAMDAELRKIEQEDNGDDDDREDVDLEAPDSDDEDALDSEDAYEPVDDAPHQPQSSRLEA</sequence>
<dbReference type="OrthoDB" id="3541633at2759"/>
<feature type="compositionally biased region" description="Polar residues" evidence="1">
    <location>
        <begin position="1"/>
        <end position="12"/>
    </location>
</feature>
<dbReference type="RefSeq" id="XP_007294620.1">
    <property type="nucleotide sequence ID" value="XM_007294558.1"/>
</dbReference>
<dbReference type="HOGENOM" id="CLU_966687_0_0_1"/>
<dbReference type="AlphaFoldDB" id="K1WC63"/>
<feature type="compositionally biased region" description="Acidic residues" evidence="1">
    <location>
        <begin position="241"/>
        <end position="275"/>
    </location>
</feature>
<evidence type="ECO:0000313" key="3">
    <source>
        <dbReference type="Proteomes" id="UP000006753"/>
    </source>
</evidence>
<feature type="region of interest" description="Disordered" evidence="1">
    <location>
        <begin position="237"/>
        <end position="288"/>
    </location>
</feature>
<evidence type="ECO:0000313" key="2">
    <source>
        <dbReference type="EMBL" id="EKD14970.1"/>
    </source>
</evidence>
<feature type="region of interest" description="Disordered" evidence="1">
    <location>
        <begin position="1"/>
        <end position="33"/>
    </location>
</feature>
<keyword evidence="3" id="KW-1185">Reference proteome</keyword>
<protein>
    <submittedName>
        <fullName evidence="2">Uncharacterized protein</fullName>
    </submittedName>
</protein>
<dbReference type="InParanoid" id="K1WC63"/>
<proteinExistence type="predicted"/>
<organism evidence="2 3">
    <name type="scientific">Marssonina brunnea f. sp. multigermtubi (strain MB_m1)</name>
    <name type="common">Marssonina leaf spot fungus</name>
    <dbReference type="NCBI Taxonomy" id="1072389"/>
    <lineage>
        <taxon>Eukaryota</taxon>
        <taxon>Fungi</taxon>
        <taxon>Dikarya</taxon>
        <taxon>Ascomycota</taxon>
        <taxon>Pezizomycotina</taxon>
        <taxon>Leotiomycetes</taxon>
        <taxon>Helotiales</taxon>
        <taxon>Drepanopezizaceae</taxon>
        <taxon>Drepanopeziza</taxon>
    </lineage>
</organism>